<dbReference type="GO" id="GO:0055129">
    <property type="term" value="P:L-proline biosynthetic process"/>
    <property type="evidence" value="ECO:0007669"/>
    <property type="project" value="UniProtKB-UniRule"/>
</dbReference>
<dbReference type="EC" id="1.2.1.41" evidence="7"/>
<dbReference type="AlphaFoldDB" id="A0A2T5P8P8"/>
<evidence type="ECO:0000313" key="10">
    <source>
        <dbReference type="Proteomes" id="UP000244064"/>
    </source>
</evidence>
<comment type="catalytic activity">
    <reaction evidence="6 7">
        <text>L-glutamate 5-semialdehyde + phosphate + NADP(+) = L-glutamyl 5-phosphate + NADPH + H(+)</text>
        <dbReference type="Rhea" id="RHEA:19541"/>
        <dbReference type="ChEBI" id="CHEBI:15378"/>
        <dbReference type="ChEBI" id="CHEBI:43474"/>
        <dbReference type="ChEBI" id="CHEBI:57783"/>
        <dbReference type="ChEBI" id="CHEBI:58066"/>
        <dbReference type="ChEBI" id="CHEBI:58274"/>
        <dbReference type="ChEBI" id="CHEBI:58349"/>
        <dbReference type="EC" id="1.2.1.41"/>
    </reaction>
</comment>
<dbReference type="RefSeq" id="WP_108107527.1">
    <property type="nucleotide sequence ID" value="NZ_QASN01000019.1"/>
</dbReference>
<dbReference type="NCBIfam" id="NF001221">
    <property type="entry name" value="PRK00197.1"/>
    <property type="match status" value="1"/>
</dbReference>
<protein>
    <recommendedName>
        <fullName evidence="7">Gamma-glutamyl phosphate reductase</fullName>
        <shortName evidence="7">GPR</shortName>
        <ecNumber evidence="7">1.2.1.41</ecNumber>
    </recommendedName>
    <alternativeName>
        <fullName evidence="7">Glutamate-5-semialdehyde dehydrogenase</fullName>
    </alternativeName>
    <alternativeName>
        <fullName evidence="7">Glutamyl-gamma-semialdehyde dehydrogenase</fullName>
        <shortName evidence="7">GSA dehydrogenase</shortName>
    </alternativeName>
</protein>
<comment type="function">
    <text evidence="7">Catalyzes the NADPH-dependent reduction of L-glutamate 5-phosphate into L-glutamate 5-semialdehyde and phosphate. The product spontaneously undergoes cyclization to form 1-pyrroline-5-carboxylate.</text>
</comment>
<dbReference type="Gene3D" id="3.40.309.10">
    <property type="entry name" value="Aldehyde Dehydrogenase, Chain A, domain 2"/>
    <property type="match status" value="1"/>
</dbReference>
<feature type="domain" description="Aldehyde dehydrogenase" evidence="8">
    <location>
        <begin position="10"/>
        <end position="280"/>
    </location>
</feature>
<dbReference type="GO" id="GO:0004350">
    <property type="term" value="F:glutamate-5-semialdehyde dehydrogenase activity"/>
    <property type="evidence" value="ECO:0007669"/>
    <property type="project" value="UniProtKB-UniRule"/>
</dbReference>
<proteinExistence type="inferred from homology"/>
<reference evidence="9 10" key="1">
    <citation type="submission" date="2018-04" db="EMBL/GenBank/DDBJ databases">
        <title>Pseudomonas sp. nov., isolated from mangrove soil.</title>
        <authorList>
            <person name="Chen C."/>
        </authorList>
    </citation>
    <scope>NUCLEOTIDE SEQUENCE [LARGE SCALE GENOMIC DNA]</scope>
    <source>
        <strain evidence="9 10">TC-11</strain>
    </source>
</reference>
<dbReference type="SUPFAM" id="SSF53720">
    <property type="entry name" value="ALDH-like"/>
    <property type="match status" value="1"/>
</dbReference>
<evidence type="ECO:0000256" key="4">
    <source>
        <dbReference type="ARBA" id="ARBA00022857"/>
    </source>
</evidence>
<dbReference type="PANTHER" id="PTHR11063:SF8">
    <property type="entry name" value="DELTA-1-PYRROLINE-5-CARBOXYLATE SYNTHASE"/>
    <property type="match status" value="1"/>
</dbReference>
<sequence length="421" mass="45411">MTESVHDYMNRLGRAAREASRVVARASTAQKNRALQAAAAALDAAREELAEANRKDLENGRGNGLDEAMLDRLALTPARIDDMIEGLRQVASLADPIGEIRDMRYLPSGIQVGKMRVPLGVIGIIYESRPNVTIDAASLCLKSGNATILRGGSEAIHSNQAIARCIQLGLAEAGLPAAAVQVVETTDREAVGRLISMPEYVDVIVPRGGKSLIERISRDARVPVIKHLDGVCHVYIDEAADLDKAIRVADNAKTQRYAPCNTMETLLVDAAIAERVLPPLATIYHDKGVELRGCERTCALLGGAVTAAVEDDWFAEYNAPILAIRIVDSLDAAIEHINHYGSHHTDAIVTENFTRARRFLTEVDSSSVMVNASTRFADGFEYGLGAEIGISTDKLHARGPVGLEGLTSEKYVVFGDGHIRT</sequence>
<dbReference type="Gene3D" id="3.40.605.10">
    <property type="entry name" value="Aldehyde Dehydrogenase, Chain A, domain 1"/>
    <property type="match status" value="1"/>
</dbReference>
<evidence type="ECO:0000256" key="6">
    <source>
        <dbReference type="ARBA" id="ARBA00049024"/>
    </source>
</evidence>
<keyword evidence="3 7" id="KW-0641">Proline biosynthesis</keyword>
<dbReference type="PROSITE" id="PS01223">
    <property type="entry name" value="PROA"/>
    <property type="match status" value="1"/>
</dbReference>
<evidence type="ECO:0000256" key="1">
    <source>
        <dbReference type="ARBA" id="ARBA00004985"/>
    </source>
</evidence>
<evidence type="ECO:0000259" key="8">
    <source>
        <dbReference type="Pfam" id="PF00171"/>
    </source>
</evidence>
<evidence type="ECO:0000256" key="3">
    <source>
        <dbReference type="ARBA" id="ARBA00022650"/>
    </source>
</evidence>
<dbReference type="InterPro" id="IPR015590">
    <property type="entry name" value="Aldehyde_DH_dom"/>
</dbReference>
<evidence type="ECO:0000256" key="5">
    <source>
        <dbReference type="ARBA" id="ARBA00023002"/>
    </source>
</evidence>
<dbReference type="PIRSF" id="PIRSF000151">
    <property type="entry name" value="GPR"/>
    <property type="match status" value="1"/>
</dbReference>
<keyword evidence="4 7" id="KW-0521">NADP</keyword>
<dbReference type="UniPathway" id="UPA00098">
    <property type="reaction ID" value="UER00360"/>
</dbReference>
<keyword evidence="2 7" id="KW-0028">Amino-acid biosynthesis</keyword>
<comment type="similarity">
    <text evidence="7">Belongs to the gamma-glutamyl phosphate reductase family.</text>
</comment>
<organism evidence="9 10">
    <name type="scientific">Pseudomonas mangrovi</name>
    <dbReference type="NCBI Taxonomy" id="2161748"/>
    <lineage>
        <taxon>Bacteria</taxon>
        <taxon>Pseudomonadati</taxon>
        <taxon>Pseudomonadota</taxon>
        <taxon>Gammaproteobacteria</taxon>
        <taxon>Pseudomonadales</taxon>
        <taxon>Pseudomonadaceae</taxon>
        <taxon>Pseudomonas</taxon>
    </lineage>
</organism>
<dbReference type="EMBL" id="QASN01000019">
    <property type="protein sequence ID" value="PTU74093.1"/>
    <property type="molecule type" value="Genomic_DNA"/>
</dbReference>
<dbReference type="PANTHER" id="PTHR11063">
    <property type="entry name" value="GLUTAMATE SEMIALDEHYDE DEHYDROGENASE"/>
    <property type="match status" value="1"/>
</dbReference>
<dbReference type="Proteomes" id="UP000244064">
    <property type="component" value="Unassembled WGS sequence"/>
</dbReference>
<dbReference type="OrthoDB" id="9809970at2"/>
<dbReference type="InterPro" id="IPR000965">
    <property type="entry name" value="GPR_dom"/>
</dbReference>
<gene>
    <name evidence="7" type="primary">proA</name>
    <name evidence="9" type="ORF">DBO85_12100</name>
</gene>
<dbReference type="InterPro" id="IPR012134">
    <property type="entry name" value="Glu-5-SA_DH"/>
</dbReference>
<dbReference type="InterPro" id="IPR016161">
    <property type="entry name" value="Ald_DH/histidinol_DH"/>
</dbReference>
<dbReference type="InterPro" id="IPR016163">
    <property type="entry name" value="Ald_DH_C"/>
</dbReference>
<dbReference type="InterPro" id="IPR016162">
    <property type="entry name" value="Ald_DH_N"/>
</dbReference>
<comment type="subcellular location">
    <subcellularLocation>
        <location evidence="7">Cytoplasm</location>
    </subcellularLocation>
</comment>
<evidence type="ECO:0000313" key="9">
    <source>
        <dbReference type="EMBL" id="PTU74093.1"/>
    </source>
</evidence>
<dbReference type="GO" id="GO:0050661">
    <property type="term" value="F:NADP binding"/>
    <property type="evidence" value="ECO:0007669"/>
    <property type="project" value="InterPro"/>
</dbReference>
<keyword evidence="10" id="KW-1185">Reference proteome</keyword>
<evidence type="ECO:0000256" key="2">
    <source>
        <dbReference type="ARBA" id="ARBA00022605"/>
    </source>
</evidence>
<comment type="caution">
    <text evidence="9">The sequence shown here is derived from an EMBL/GenBank/DDBJ whole genome shotgun (WGS) entry which is preliminary data.</text>
</comment>
<dbReference type="CDD" id="cd07079">
    <property type="entry name" value="ALDH_F18-19_ProA-GPR"/>
    <property type="match status" value="1"/>
</dbReference>
<name>A0A2T5P8P8_9PSED</name>
<keyword evidence="5 7" id="KW-0560">Oxidoreductase</keyword>
<evidence type="ECO:0000256" key="7">
    <source>
        <dbReference type="HAMAP-Rule" id="MF_00412"/>
    </source>
</evidence>
<dbReference type="GO" id="GO:0005737">
    <property type="term" value="C:cytoplasm"/>
    <property type="evidence" value="ECO:0007669"/>
    <property type="project" value="UniProtKB-SubCell"/>
</dbReference>
<dbReference type="HAMAP" id="MF_00412">
    <property type="entry name" value="ProA"/>
    <property type="match status" value="1"/>
</dbReference>
<dbReference type="NCBIfam" id="TIGR00407">
    <property type="entry name" value="proA"/>
    <property type="match status" value="1"/>
</dbReference>
<dbReference type="Pfam" id="PF00171">
    <property type="entry name" value="Aldedh"/>
    <property type="match status" value="2"/>
</dbReference>
<dbReference type="InterPro" id="IPR020593">
    <property type="entry name" value="G-glutamylP_reductase_CS"/>
</dbReference>
<comment type="pathway">
    <text evidence="1 7">Amino-acid biosynthesis; L-proline biosynthesis; L-glutamate 5-semialdehyde from L-glutamate: step 2/2.</text>
</comment>
<dbReference type="FunFam" id="3.40.309.10:FF:000006">
    <property type="entry name" value="Gamma-glutamyl phosphate reductase"/>
    <property type="match status" value="1"/>
</dbReference>
<accession>A0A2T5P8P8</accession>
<feature type="domain" description="Aldehyde dehydrogenase" evidence="8">
    <location>
        <begin position="316"/>
        <end position="377"/>
    </location>
</feature>
<keyword evidence="7" id="KW-0963">Cytoplasm</keyword>